<evidence type="ECO:0000256" key="1">
    <source>
        <dbReference type="ARBA" id="ARBA00022737"/>
    </source>
</evidence>
<evidence type="ECO:0000259" key="2">
    <source>
        <dbReference type="Pfam" id="PF03107"/>
    </source>
</evidence>
<evidence type="ECO:0000313" key="4">
    <source>
        <dbReference type="Proteomes" id="UP001415857"/>
    </source>
</evidence>
<dbReference type="PANTHER" id="PTHR47841">
    <property type="entry name" value="DIACYLGLYCEROL KINASE THETA-LIKE-RELATED"/>
    <property type="match status" value="1"/>
</dbReference>
<organism evidence="3 4">
    <name type="scientific">Liquidambar formosana</name>
    <name type="common">Formosan gum</name>
    <dbReference type="NCBI Taxonomy" id="63359"/>
    <lineage>
        <taxon>Eukaryota</taxon>
        <taxon>Viridiplantae</taxon>
        <taxon>Streptophyta</taxon>
        <taxon>Embryophyta</taxon>
        <taxon>Tracheophyta</taxon>
        <taxon>Spermatophyta</taxon>
        <taxon>Magnoliopsida</taxon>
        <taxon>eudicotyledons</taxon>
        <taxon>Gunneridae</taxon>
        <taxon>Pentapetalae</taxon>
        <taxon>Saxifragales</taxon>
        <taxon>Altingiaceae</taxon>
        <taxon>Liquidambar</taxon>
    </lineage>
</organism>
<dbReference type="Gene3D" id="3.30.60.20">
    <property type="match status" value="1"/>
</dbReference>
<sequence length="174" mass="20245">MAPARKRTIQHSTHPGHLLAEVYMNKEYICDGCNTLGYGTRYRCDGCNFDLHEHCGTCPARFSSFMHPRHQLNLIFSHIDRICGVCGDRVEGRYYRCNLCNFDVHPLCTQLPQFVRHAMHPGRPLRLQPSSPTWCMVCKNVCTSWRYSYNSPVLDDYALHPLQFALRPSLYKRH</sequence>
<keyword evidence="1" id="KW-0677">Repeat</keyword>
<name>A0AAP0R550_LIQFO</name>
<dbReference type="Pfam" id="PF03107">
    <property type="entry name" value="C1_2"/>
    <property type="match status" value="2"/>
</dbReference>
<comment type="caution">
    <text evidence="3">The sequence shown here is derived from an EMBL/GenBank/DDBJ whole genome shotgun (WGS) entry which is preliminary data.</text>
</comment>
<dbReference type="SUPFAM" id="SSF57889">
    <property type="entry name" value="Cysteine-rich domain"/>
    <property type="match status" value="1"/>
</dbReference>
<accession>A0AAP0R550</accession>
<dbReference type="InterPro" id="IPR046349">
    <property type="entry name" value="C1-like_sf"/>
</dbReference>
<dbReference type="EMBL" id="JBBPBK010000145">
    <property type="protein sequence ID" value="KAK9266431.1"/>
    <property type="molecule type" value="Genomic_DNA"/>
</dbReference>
<reference evidence="3 4" key="1">
    <citation type="journal article" date="2024" name="Plant J.">
        <title>Genome sequences and population genomics reveal climatic adaptation and genomic divergence between two closely related sweetgum species.</title>
        <authorList>
            <person name="Xu W.Q."/>
            <person name="Ren C.Q."/>
            <person name="Zhang X.Y."/>
            <person name="Comes H.P."/>
            <person name="Liu X.H."/>
            <person name="Li Y.G."/>
            <person name="Kettle C.J."/>
            <person name="Jalonen R."/>
            <person name="Gaisberger H."/>
            <person name="Ma Y.Z."/>
            <person name="Qiu Y.X."/>
        </authorList>
    </citation>
    <scope>NUCLEOTIDE SEQUENCE [LARGE SCALE GENOMIC DNA]</scope>
    <source>
        <strain evidence="3">Hangzhou</strain>
    </source>
</reference>
<proteinExistence type="predicted"/>
<feature type="domain" description="DC1" evidence="2">
    <location>
        <begin position="13"/>
        <end position="55"/>
    </location>
</feature>
<dbReference type="Proteomes" id="UP001415857">
    <property type="component" value="Unassembled WGS sequence"/>
</dbReference>
<feature type="domain" description="DC1" evidence="2">
    <location>
        <begin position="66"/>
        <end position="108"/>
    </location>
</feature>
<evidence type="ECO:0000313" key="3">
    <source>
        <dbReference type="EMBL" id="KAK9266431.1"/>
    </source>
</evidence>
<dbReference type="PANTHER" id="PTHR47841:SF7">
    <property type="entry name" value="CYSTEINE_HISTIDINE-RICH C1 DOMAIN PROTEIN"/>
    <property type="match status" value="1"/>
</dbReference>
<protein>
    <recommendedName>
        <fullName evidence="2">DC1 domain-containing protein</fullName>
    </recommendedName>
</protein>
<dbReference type="InterPro" id="IPR004146">
    <property type="entry name" value="DC1"/>
</dbReference>
<gene>
    <name evidence="3" type="ORF">L1049_021434</name>
</gene>
<dbReference type="AlphaFoldDB" id="A0AAP0R550"/>
<keyword evidence="4" id="KW-1185">Reference proteome</keyword>